<dbReference type="Proteomes" id="UP001472677">
    <property type="component" value="Unassembled WGS sequence"/>
</dbReference>
<evidence type="ECO:0000256" key="1">
    <source>
        <dbReference type="ARBA" id="ARBA00008645"/>
    </source>
</evidence>
<organism evidence="3 4">
    <name type="scientific">Hibiscus sabdariffa</name>
    <name type="common">roselle</name>
    <dbReference type="NCBI Taxonomy" id="183260"/>
    <lineage>
        <taxon>Eukaryota</taxon>
        <taxon>Viridiplantae</taxon>
        <taxon>Streptophyta</taxon>
        <taxon>Embryophyta</taxon>
        <taxon>Tracheophyta</taxon>
        <taxon>Spermatophyta</taxon>
        <taxon>Magnoliopsida</taxon>
        <taxon>eudicotyledons</taxon>
        <taxon>Gunneridae</taxon>
        <taxon>Pentapetalae</taxon>
        <taxon>rosids</taxon>
        <taxon>malvids</taxon>
        <taxon>Malvales</taxon>
        <taxon>Malvaceae</taxon>
        <taxon>Malvoideae</taxon>
        <taxon>Hibiscus</taxon>
    </lineage>
</organism>
<reference evidence="3 4" key="1">
    <citation type="journal article" date="2024" name="G3 (Bethesda)">
        <title>Genome assembly of Hibiscus sabdariffa L. provides insights into metabolisms of medicinal natural products.</title>
        <authorList>
            <person name="Kim T."/>
        </authorList>
    </citation>
    <scope>NUCLEOTIDE SEQUENCE [LARGE SCALE GENOMIC DNA]</scope>
    <source>
        <strain evidence="3">TK-2024</strain>
        <tissue evidence="3">Old leaves</tissue>
    </source>
</reference>
<dbReference type="EMBL" id="JBBPBM010000019">
    <property type="protein sequence ID" value="KAK8554111.1"/>
    <property type="molecule type" value="Genomic_DNA"/>
</dbReference>
<accession>A0ABR2E7W6</accession>
<evidence type="ECO:0000313" key="4">
    <source>
        <dbReference type="Proteomes" id="UP001472677"/>
    </source>
</evidence>
<dbReference type="SUPFAM" id="SSF53474">
    <property type="entry name" value="alpha/beta-Hydrolases"/>
    <property type="match status" value="1"/>
</dbReference>
<name>A0ABR2E7W6_9ROSI</name>
<evidence type="ECO:0000259" key="2">
    <source>
        <dbReference type="Pfam" id="PF12697"/>
    </source>
</evidence>
<dbReference type="InterPro" id="IPR029058">
    <property type="entry name" value="AB_hydrolase_fold"/>
</dbReference>
<protein>
    <recommendedName>
        <fullName evidence="2">AB hydrolase-1 domain-containing protein</fullName>
    </recommendedName>
</protein>
<gene>
    <name evidence="3" type="ORF">V6N12_031086</name>
</gene>
<proteinExistence type="inferred from homology"/>
<dbReference type="InterPro" id="IPR000073">
    <property type="entry name" value="AB_hydrolase_1"/>
</dbReference>
<comment type="similarity">
    <text evidence="1">Belongs to the AB hydrolase superfamily.</text>
</comment>
<evidence type="ECO:0000313" key="3">
    <source>
        <dbReference type="EMBL" id="KAK8554111.1"/>
    </source>
</evidence>
<feature type="domain" description="AB hydrolase-1" evidence="2">
    <location>
        <begin position="26"/>
        <end position="257"/>
    </location>
</feature>
<comment type="caution">
    <text evidence="3">The sequence shown here is derived from an EMBL/GenBank/DDBJ whole genome shotgun (WGS) entry which is preliminary data.</text>
</comment>
<dbReference type="Gene3D" id="3.40.50.1820">
    <property type="entry name" value="alpha/beta hydrolase"/>
    <property type="match status" value="1"/>
</dbReference>
<keyword evidence="4" id="KW-1185">Reference proteome</keyword>
<sequence>MGSLCANGSIAAALNAKIYGKGNQTLVLAHGFGEAQTTWHFLLPLLACYFKVVVFDMVFSPNVDPNLYDPHRYLSDFHGYADDLVCLLHQLQLNNTVYLGHSMAAMVGCLAAINRPHLFTHLVLLSGSPRYINETGYTGGFNESQVDEIYKSMNKDFKGWVRGFVPKAVGVNNTAAVAEIEKSFGRMKPDIAVSVAKAVFSSDFRYKLPQVKVPCTIIQSQKDYIVPLSVASYMKGRIGGNARVKILLNKQGHFPHLTAYNALFGVLKQALLI</sequence>
<dbReference type="PANTHER" id="PTHR43039">
    <property type="entry name" value="ESTERASE-RELATED"/>
    <property type="match status" value="1"/>
</dbReference>
<dbReference type="Pfam" id="PF12697">
    <property type="entry name" value="Abhydrolase_6"/>
    <property type="match status" value="1"/>
</dbReference>